<dbReference type="PANTHER" id="PTHR46065">
    <property type="entry name" value="E3 UBIQUITIN-PROTEIN LIGASE MARCH 2/3 FAMILY MEMBER"/>
    <property type="match status" value="1"/>
</dbReference>
<evidence type="ECO:0000256" key="1">
    <source>
        <dbReference type="ARBA" id="ARBA00004141"/>
    </source>
</evidence>
<evidence type="ECO:0000313" key="16">
    <source>
        <dbReference type="RefSeq" id="XP_014668663.1"/>
    </source>
</evidence>
<reference evidence="14 15" key="1">
    <citation type="submission" date="2025-05" db="UniProtKB">
        <authorList>
            <consortium name="RefSeq"/>
        </authorList>
    </citation>
    <scope>IDENTIFICATION</scope>
</reference>
<evidence type="ECO:0000313" key="14">
    <source>
        <dbReference type="RefSeq" id="XP_014668661.1"/>
    </source>
</evidence>
<evidence type="ECO:0000256" key="3">
    <source>
        <dbReference type="ARBA" id="ARBA00022692"/>
    </source>
</evidence>
<dbReference type="GeneID" id="106809936"/>
<feature type="region of interest" description="Disordered" evidence="10">
    <location>
        <begin position="476"/>
        <end position="505"/>
    </location>
</feature>
<keyword evidence="3 11" id="KW-0812">Transmembrane</keyword>
<keyword evidence="7" id="KW-0862">Zinc</keyword>
<dbReference type="Pfam" id="PF12906">
    <property type="entry name" value="RINGv"/>
    <property type="match status" value="1"/>
</dbReference>
<keyword evidence="9 11" id="KW-0472">Membrane</keyword>
<evidence type="ECO:0000256" key="11">
    <source>
        <dbReference type="SAM" id="Phobius"/>
    </source>
</evidence>
<proteinExistence type="predicted"/>
<dbReference type="RefSeq" id="XP_014668663.1">
    <property type="nucleotide sequence ID" value="XM_014813177.1"/>
</dbReference>
<sequence length="505" mass="55968">MVGAAEYGERDCPVAMESRYAAGKVPLIEQQFRTKRLGSDSSDNTQPLLAAVHSSGPGSPAITPFSRAELREQIAVDCRLEMAPPSPSRTGGATNPVAAVRKHLALEHDQRCRKASGEGAVCTHTPSAERIVADDCDDGGATLELIAHAMAPRAPGLHRSPSQENIWALLFAEQRDERENNVELDESTTTFFDETDMSMSIEREGSSVSLNKHVMKVEVEVATKRHFSDSILGKKTAMYRPSVRFYIGDGANTEDEISDDSEVGRRADKAEEVEYPRYGAKTGRVGSISCPQGPGIIINQSQVPICRICLFPGDDREALITPCRCSGTMKHVHYTCLMKWLQIIAKRSKKQPSCELCNYPYQRHKKFRTNQWQFPSVSRRDKILHGIFIFCIVIMIGCATSFILCFKKDGGQRSSDDLQLTREEVLTLACGVLFFGAFFTAMYVQVKAKNTVYKLIVKFFGINHTWTVYEYDKTKDAAGGGGKVQPASRKDAKELPPREKGPVNV</sequence>
<gene>
    <name evidence="14 15 16" type="primary">LOC106809936</name>
</gene>
<dbReference type="CDD" id="cd16495">
    <property type="entry name" value="RING_CH-C4HC3_MARCH"/>
    <property type="match status" value="1"/>
</dbReference>
<evidence type="ECO:0000256" key="6">
    <source>
        <dbReference type="ARBA" id="ARBA00022786"/>
    </source>
</evidence>
<keyword evidence="8 11" id="KW-1133">Transmembrane helix</keyword>
<evidence type="ECO:0000313" key="15">
    <source>
        <dbReference type="RefSeq" id="XP_014668662.1"/>
    </source>
</evidence>
<accession>A0ABM1E8Z1</accession>
<name>A0ABM1E8Z1_PRICU</name>
<evidence type="ECO:0000259" key="12">
    <source>
        <dbReference type="PROSITE" id="PS51292"/>
    </source>
</evidence>
<keyword evidence="6" id="KW-0833">Ubl conjugation pathway</keyword>
<dbReference type="PANTHER" id="PTHR46065:SF3">
    <property type="entry name" value="FI20425P1"/>
    <property type="match status" value="1"/>
</dbReference>
<feature type="transmembrane region" description="Helical" evidence="11">
    <location>
        <begin position="383"/>
        <end position="404"/>
    </location>
</feature>
<evidence type="ECO:0000256" key="9">
    <source>
        <dbReference type="ARBA" id="ARBA00023136"/>
    </source>
</evidence>
<protein>
    <submittedName>
        <fullName evidence="14 15">Uncharacterized protein LOC106809936</fullName>
    </submittedName>
</protein>
<dbReference type="PROSITE" id="PS51292">
    <property type="entry name" value="ZF_RING_CH"/>
    <property type="match status" value="1"/>
</dbReference>
<dbReference type="InterPro" id="IPR011016">
    <property type="entry name" value="Znf_RING-CH"/>
</dbReference>
<evidence type="ECO:0000313" key="13">
    <source>
        <dbReference type="Proteomes" id="UP000695022"/>
    </source>
</evidence>
<evidence type="ECO:0000256" key="8">
    <source>
        <dbReference type="ARBA" id="ARBA00022989"/>
    </source>
</evidence>
<keyword evidence="2" id="KW-0808">Transferase</keyword>
<dbReference type="InterPro" id="IPR013083">
    <property type="entry name" value="Znf_RING/FYVE/PHD"/>
</dbReference>
<dbReference type="Proteomes" id="UP000695022">
    <property type="component" value="Unplaced"/>
</dbReference>
<dbReference type="SUPFAM" id="SSF57850">
    <property type="entry name" value="RING/U-box"/>
    <property type="match status" value="1"/>
</dbReference>
<keyword evidence="5" id="KW-0863">Zinc-finger</keyword>
<dbReference type="RefSeq" id="XP_014668662.1">
    <property type="nucleotide sequence ID" value="XM_014813176.1"/>
</dbReference>
<feature type="domain" description="RING-CH-type" evidence="12">
    <location>
        <begin position="298"/>
        <end position="364"/>
    </location>
</feature>
<organism evidence="13 15">
    <name type="scientific">Priapulus caudatus</name>
    <name type="common">Priapulid worm</name>
    <dbReference type="NCBI Taxonomy" id="37621"/>
    <lineage>
        <taxon>Eukaryota</taxon>
        <taxon>Metazoa</taxon>
        <taxon>Ecdysozoa</taxon>
        <taxon>Scalidophora</taxon>
        <taxon>Priapulida</taxon>
        <taxon>Priapulimorpha</taxon>
        <taxon>Priapulimorphida</taxon>
        <taxon>Priapulidae</taxon>
        <taxon>Priapulus</taxon>
    </lineage>
</organism>
<keyword evidence="4" id="KW-0479">Metal-binding</keyword>
<feature type="compositionally biased region" description="Basic and acidic residues" evidence="10">
    <location>
        <begin position="488"/>
        <end position="505"/>
    </location>
</feature>
<dbReference type="Gene3D" id="3.30.40.10">
    <property type="entry name" value="Zinc/RING finger domain, C3HC4 (zinc finger)"/>
    <property type="match status" value="1"/>
</dbReference>
<feature type="transmembrane region" description="Helical" evidence="11">
    <location>
        <begin position="425"/>
        <end position="444"/>
    </location>
</feature>
<evidence type="ECO:0000256" key="5">
    <source>
        <dbReference type="ARBA" id="ARBA00022771"/>
    </source>
</evidence>
<evidence type="ECO:0000256" key="2">
    <source>
        <dbReference type="ARBA" id="ARBA00022679"/>
    </source>
</evidence>
<dbReference type="SMART" id="SM00744">
    <property type="entry name" value="RINGv"/>
    <property type="match status" value="1"/>
</dbReference>
<evidence type="ECO:0000256" key="10">
    <source>
        <dbReference type="SAM" id="MobiDB-lite"/>
    </source>
</evidence>
<dbReference type="RefSeq" id="XP_014668661.1">
    <property type="nucleotide sequence ID" value="XM_014813175.1"/>
</dbReference>
<evidence type="ECO:0000256" key="4">
    <source>
        <dbReference type="ARBA" id="ARBA00022723"/>
    </source>
</evidence>
<comment type="subcellular location">
    <subcellularLocation>
        <location evidence="1">Membrane</location>
        <topology evidence="1">Multi-pass membrane protein</topology>
    </subcellularLocation>
</comment>
<evidence type="ECO:0000256" key="7">
    <source>
        <dbReference type="ARBA" id="ARBA00022833"/>
    </source>
</evidence>
<keyword evidence="13" id="KW-1185">Reference proteome</keyword>